<evidence type="ECO:0000256" key="4">
    <source>
        <dbReference type="ARBA" id="ARBA00022801"/>
    </source>
</evidence>
<dbReference type="Pfam" id="PF17946">
    <property type="entry name" value="RecC_C"/>
    <property type="match status" value="1"/>
</dbReference>
<dbReference type="PANTHER" id="PTHR30591">
    <property type="entry name" value="RECBCD ENZYME SUBUNIT RECC"/>
    <property type="match status" value="1"/>
</dbReference>
<comment type="function">
    <text evidence="10">A helicase/nuclease that prepares dsDNA breaks (DSB) for recombinational DNA repair. Binds to DSBs and unwinds DNA via a highly rapid and processive ATP-dependent bidirectional helicase activity. Unwinds dsDNA until it encounters a Chi (crossover hotspot instigator) sequence from the 3' direction. Cuts ssDNA a few nucleotides 3' to the Chi site. The properties and activities of the enzyme are changed at Chi. The Chi-altered holoenzyme produces a long 3'-ssDNA overhang and facilitates RecA-binding to the ssDNA for homologous DNA recombination and repair. Holoenzyme degrades any linearized DNA that is unable to undergo homologous recombination. In the holoenzyme this subunit recognizes the wild-type Chi sequence, and when added to isolated RecB increases its ATP-dependent helicase processivity.</text>
</comment>
<dbReference type="Gene3D" id="3.40.50.300">
    <property type="entry name" value="P-loop containing nucleotide triphosphate hydrolases"/>
    <property type="match status" value="2"/>
</dbReference>
<gene>
    <name evidence="10" type="primary">recC</name>
    <name evidence="13" type="ORF">AVDCRST_MAG67-3124</name>
</gene>
<evidence type="ECO:0000256" key="2">
    <source>
        <dbReference type="ARBA" id="ARBA00022741"/>
    </source>
</evidence>
<dbReference type="Pfam" id="PF04257">
    <property type="entry name" value="Exonuc_V_gamma"/>
    <property type="match status" value="1"/>
</dbReference>
<keyword evidence="3 10" id="KW-0227">DNA damage</keyword>
<evidence type="ECO:0000256" key="3">
    <source>
        <dbReference type="ARBA" id="ARBA00022763"/>
    </source>
</evidence>
<evidence type="ECO:0000256" key="6">
    <source>
        <dbReference type="ARBA" id="ARBA00022839"/>
    </source>
</evidence>
<organism evidence="13">
    <name type="scientific">uncultured Solirubrobacteraceae bacterium</name>
    <dbReference type="NCBI Taxonomy" id="1162706"/>
    <lineage>
        <taxon>Bacteria</taxon>
        <taxon>Bacillati</taxon>
        <taxon>Actinomycetota</taxon>
        <taxon>Thermoleophilia</taxon>
        <taxon>Solirubrobacterales</taxon>
        <taxon>Solirubrobacteraceae</taxon>
        <taxon>environmental samples</taxon>
    </lineage>
</organism>
<dbReference type="AlphaFoldDB" id="A0A6J4T900"/>
<dbReference type="InterPro" id="IPR011335">
    <property type="entry name" value="Restrct_endonuc-II-like"/>
</dbReference>
<evidence type="ECO:0000313" key="13">
    <source>
        <dbReference type="EMBL" id="CAA9517154.1"/>
    </source>
</evidence>
<dbReference type="Gene3D" id="1.10.10.160">
    <property type="match status" value="1"/>
</dbReference>
<evidence type="ECO:0000256" key="8">
    <source>
        <dbReference type="ARBA" id="ARBA00023125"/>
    </source>
</evidence>
<dbReference type="InterPro" id="IPR006697">
    <property type="entry name" value="RecC"/>
</dbReference>
<comment type="miscellaneous">
    <text evidence="10">In the RecBCD complex, RecB has a slow 3'-5' helicase, an exonuclease activity and loads RecA onto ssDNA, RecD has a fast 5'-3' helicase activity, while RecC stimulates the ATPase and processivity of the RecB helicase and contributes to recognition of the Chi site.</text>
</comment>
<dbReference type="PANTHER" id="PTHR30591:SF1">
    <property type="entry name" value="RECBCD ENZYME SUBUNIT RECC"/>
    <property type="match status" value="1"/>
</dbReference>
<dbReference type="HAMAP" id="MF_01486">
    <property type="entry name" value="RecC"/>
    <property type="match status" value="1"/>
</dbReference>
<evidence type="ECO:0000256" key="1">
    <source>
        <dbReference type="ARBA" id="ARBA00022722"/>
    </source>
</evidence>
<keyword evidence="2 10" id="KW-0547">Nucleotide-binding</keyword>
<name>A0A6J4T900_9ACTN</name>
<dbReference type="PIRSF" id="PIRSF000980">
    <property type="entry name" value="RecC"/>
    <property type="match status" value="1"/>
</dbReference>
<dbReference type="EMBL" id="CADCVQ010000130">
    <property type="protein sequence ID" value="CAA9517154.1"/>
    <property type="molecule type" value="Genomic_DNA"/>
</dbReference>
<dbReference type="GO" id="GO:0005524">
    <property type="term" value="F:ATP binding"/>
    <property type="evidence" value="ECO:0007669"/>
    <property type="project" value="UniProtKB-UniRule"/>
</dbReference>
<evidence type="ECO:0000259" key="12">
    <source>
        <dbReference type="Pfam" id="PF17946"/>
    </source>
</evidence>
<dbReference type="SUPFAM" id="SSF52980">
    <property type="entry name" value="Restriction endonuclease-like"/>
    <property type="match status" value="1"/>
</dbReference>
<keyword evidence="5 10" id="KW-0347">Helicase</keyword>
<dbReference type="GO" id="GO:0003677">
    <property type="term" value="F:DNA binding"/>
    <property type="evidence" value="ECO:0007669"/>
    <property type="project" value="UniProtKB-UniRule"/>
</dbReference>
<feature type="domain" description="RecC C-terminal" evidence="12">
    <location>
        <begin position="823"/>
        <end position="1061"/>
    </location>
</feature>
<dbReference type="GO" id="GO:0003678">
    <property type="term" value="F:DNA helicase activity"/>
    <property type="evidence" value="ECO:0007669"/>
    <property type="project" value="UniProtKB-UniRule"/>
</dbReference>
<dbReference type="InterPro" id="IPR013986">
    <property type="entry name" value="DExx_box_DNA_helicase_dom_sf"/>
</dbReference>
<keyword evidence="6 10" id="KW-0269">Exonuclease</keyword>
<evidence type="ECO:0000256" key="11">
    <source>
        <dbReference type="SAM" id="MobiDB-lite"/>
    </source>
</evidence>
<dbReference type="GO" id="GO:0009338">
    <property type="term" value="C:exodeoxyribonuclease V complex"/>
    <property type="evidence" value="ECO:0007669"/>
    <property type="project" value="InterPro"/>
</dbReference>
<dbReference type="NCBIfam" id="TIGR01450">
    <property type="entry name" value="recC"/>
    <property type="match status" value="1"/>
</dbReference>
<dbReference type="Gene3D" id="3.40.50.10930">
    <property type="match status" value="1"/>
</dbReference>
<evidence type="ECO:0000256" key="10">
    <source>
        <dbReference type="HAMAP-Rule" id="MF_01486"/>
    </source>
</evidence>
<keyword evidence="7 10" id="KW-0067">ATP-binding</keyword>
<dbReference type="GO" id="GO:0008854">
    <property type="term" value="F:exodeoxyribonuclease V activity"/>
    <property type="evidence" value="ECO:0007669"/>
    <property type="project" value="InterPro"/>
</dbReference>
<keyword evidence="9 10" id="KW-0234">DNA repair</keyword>
<keyword evidence="1 10" id="KW-0540">Nuclease</keyword>
<feature type="region of interest" description="Disordered" evidence="11">
    <location>
        <begin position="320"/>
        <end position="340"/>
    </location>
</feature>
<accession>A0A6J4T900</accession>
<dbReference type="InterPro" id="IPR027417">
    <property type="entry name" value="P-loop_NTPase"/>
</dbReference>
<reference evidence="13" key="1">
    <citation type="submission" date="2020-02" db="EMBL/GenBank/DDBJ databases">
        <authorList>
            <person name="Meier V. D."/>
        </authorList>
    </citation>
    <scope>NUCLEOTIDE SEQUENCE</scope>
    <source>
        <strain evidence="13">AVDCRST_MAG67</strain>
    </source>
</reference>
<dbReference type="SUPFAM" id="SSF52540">
    <property type="entry name" value="P-loop containing nucleoside triphosphate hydrolases"/>
    <property type="match status" value="2"/>
</dbReference>
<proteinExistence type="inferred from homology"/>
<evidence type="ECO:0000256" key="5">
    <source>
        <dbReference type="ARBA" id="ARBA00022806"/>
    </source>
</evidence>
<dbReference type="InterPro" id="IPR041500">
    <property type="entry name" value="RecC_C"/>
</dbReference>
<evidence type="ECO:0000256" key="7">
    <source>
        <dbReference type="ARBA" id="ARBA00022840"/>
    </source>
</evidence>
<comment type="similarity">
    <text evidence="10">Belongs to the RecC family.</text>
</comment>
<keyword evidence="4 10" id="KW-0378">Hydrolase</keyword>
<dbReference type="GO" id="GO:0000724">
    <property type="term" value="P:double-strand break repair via homologous recombination"/>
    <property type="evidence" value="ECO:0007669"/>
    <property type="project" value="UniProtKB-UniRule"/>
</dbReference>
<protein>
    <recommendedName>
        <fullName evidence="10">RecBCD enzyme subunit RecC</fullName>
    </recommendedName>
    <alternativeName>
        <fullName evidence="10">Exonuclease V subunit RecC</fullName>
        <shortName evidence="10">ExoV subunit RecC</shortName>
    </alternativeName>
    <alternativeName>
        <fullName evidence="10">Helicase/nuclease RecBCD subunit RecC</fullName>
    </alternativeName>
</protein>
<comment type="subunit">
    <text evidence="10">Heterotrimer of RecB, RecC and RecD. All subunits contribute to DNA-binding.</text>
</comment>
<keyword evidence="8 10" id="KW-0238">DNA-binding</keyword>
<sequence>MDALRGLLRDPLSDPFAPEVIAVPTRGMERWLTQRMSTCLGVSDGRRDGVCANVGFPSPRRLVADAVAAASGIDPDADPWLVEHAVWPLLDVVEGCLEEPWLESLAAHLGAGDDARDESRRARRLSTVRHIADLFDRYAVHRPEMVRTWARSQDADGTGRPLPDGALWQAELWRRLRERIGIDSPAERLEGACARLRAEPDLVELPPRLSLFGLTRLPAGRLAVLRALAAQRDVHLFLLHPSPVLWQQIAAARAGRPAIVRRDDDVTATLPTNSLLASWGQDARELQLVVGTDDDRPDHHHPVEHGSETLLARIQSDVRADRAPPGEPLPGAEDLRPPLDRDDRSVQVHACHGRARQVEVARDAILHLLQDDANLEPRDVIVMCPDIEAFAPLIHATFGVRALLADEDDSDDAPADTGLPDLRVRLADRALRQTNPVLGVVAQLLDLTGARLTASQVLDLADRDPVRRRFGFDDDDVTRMQEWIADGGIRWGLDASHRAPFKLESLAAGTWRAGLDRLLVGVAMTEEGHRLYEGVLALDDVDSGAIDLAGRFAELVARLGAALDALGEAKTVSRWAAAIADAADALTATSPRDGWQRAELQRLLDDLAEQARAGGRDDTTSLLPAEVRALFAERLKGRPTRANFRTGHLTICTLVPMRSVPHRIVCLLGLDDGAFPRKAHRDGDDLMLADEHVGDRDTRTEDRQMLLDALLAATDRLIVTYSGNDERTNVARPPAVPVGELLDVVDRTVRVDGGGREAREQVVVRHPLQPFDPRNFETGRFVRERAWSFDRVALDGARAIVGPRAGEAPFLRAPLEPVAGPVVELDGLVRFVERPVRAFLRQRLGISVADYDEDVADALPVELDGLGVWAVGQRLVDGLIGGAELDACIAAEVARGTLPPGALSAQVIERVRPTVQDIAAQAARLLGAAGEPGSVEVSALVGDGRFLRGTAPGVRGDVLGAVTYSRVNPRHRLAAWVRLLALTASHPQRPFESVTIGRARSGAADGARVTVARIGMLGGDADARSDRALTALSRLIDVYDRGLREALPIACMTSGAYAAAARHGANPAAAARKAWESTWNYDREDREPDHLLVFGGELTIEELLRERPRADEQGDGWDASEETRFGRYARRVWDDLLACEEVVDR</sequence>
<evidence type="ECO:0000256" key="9">
    <source>
        <dbReference type="ARBA" id="ARBA00023204"/>
    </source>
</evidence>